<proteinExistence type="predicted"/>
<evidence type="ECO:0000313" key="1">
    <source>
        <dbReference type="EMBL" id="HHS62700.1"/>
    </source>
</evidence>
<dbReference type="Gene3D" id="1.20.120.580">
    <property type="entry name" value="bsu32300-like"/>
    <property type="match status" value="1"/>
</dbReference>
<dbReference type="InterPro" id="IPR037038">
    <property type="entry name" value="HepT-like_sf"/>
</dbReference>
<reference evidence="1" key="1">
    <citation type="journal article" date="2020" name="mSystems">
        <title>Genome- and Community-Level Interaction Insights into Carbon Utilization and Element Cycling Functions of Hydrothermarchaeota in Hydrothermal Sediment.</title>
        <authorList>
            <person name="Zhou Z."/>
            <person name="Liu Y."/>
            <person name="Xu W."/>
            <person name="Pan J."/>
            <person name="Luo Z.H."/>
            <person name="Li M."/>
        </authorList>
    </citation>
    <scope>NUCLEOTIDE SEQUENCE [LARGE SCALE GENOMIC DNA]</scope>
    <source>
        <strain evidence="1">SpSt-783</strain>
    </source>
</reference>
<sequence length="140" mass="15951">MDVAGFKEVYETMQKNIEEIKTVAEKLNKYSPEDQIKLCEKIKYLFYGLAKTLVDIGNKIIVENDYRQPLNNADVFISLAEHEIINSNLIPGIKKAVLVIPKVMQSNSQEVIAIIKESMESICKCLDSFAVYYDLKEKGI</sequence>
<gene>
    <name evidence="1" type="ORF">ENV70_03655</name>
</gene>
<evidence type="ECO:0008006" key="2">
    <source>
        <dbReference type="Google" id="ProtNLM"/>
    </source>
</evidence>
<protein>
    <recommendedName>
        <fullName evidence="2">DUF86 domain-containing protein</fullName>
    </recommendedName>
</protein>
<name>A0A7C6EGL8_UNCW3</name>
<organism evidence="1">
    <name type="scientific">candidate division WOR-3 bacterium</name>
    <dbReference type="NCBI Taxonomy" id="2052148"/>
    <lineage>
        <taxon>Bacteria</taxon>
        <taxon>Bacteria division WOR-3</taxon>
    </lineage>
</organism>
<dbReference type="EMBL" id="DTHJ01000077">
    <property type="protein sequence ID" value="HHS62700.1"/>
    <property type="molecule type" value="Genomic_DNA"/>
</dbReference>
<comment type="caution">
    <text evidence="1">The sequence shown here is derived from an EMBL/GenBank/DDBJ whole genome shotgun (WGS) entry which is preliminary data.</text>
</comment>
<accession>A0A7C6EGL8</accession>
<dbReference type="AlphaFoldDB" id="A0A7C6EGL8"/>